<sequence>MENFEMTAKCLHGFEGILAKELRNLGAMNVTEGVRHVSFMGDLGFMYKANLSLRTAVSVLKPILNFKIYKEQDFYQSVYEFPWEDFVDKNGSFAIDSTVNSDIFTHSRYVVFRAKDAIVDRFRDKFGTRPNIDTNEPDVRLNVHIDRNTCNLSLNTSGEPLFKRGYRKSTNIAPINEVLAASLLLASGWDGQCDFLDPMCGSGTILIEAAMIACQIPANINRETFAFMKWNNFNEDFFEKIKASALKKIRPFHFKIKGFDLSGITISKAKENIENANLTEFISVEEADFFTTEKLADRHLFMLFNPPYGERLPVEVPEFYSSVGDTLKQNYPDTTAWFIVPLDSGAIKHVGLRPSRKIKVFNASIESRLLRYDIYKGSKKAKYQN</sequence>
<protein>
    <submittedName>
        <fullName evidence="5">Putative N6-adenine-specific DNA methylase</fullName>
    </submittedName>
</protein>
<dbReference type="InterPro" id="IPR004114">
    <property type="entry name" value="THUMP_dom"/>
</dbReference>
<gene>
    <name evidence="5" type="ORF">SAMN05444278_1116</name>
</gene>
<evidence type="ECO:0000256" key="2">
    <source>
        <dbReference type="ARBA" id="ARBA00022679"/>
    </source>
</evidence>
<dbReference type="Gene3D" id="3.40.50.150">
    <property type="entry name" value="Vaccinia Virus protein VP39"/>
    <property type="match status" value="1"/>
</dbReference>
<dbReference type="Gene3D" id="3.30.2130.30">
    <property type="match status" value="1"/>
</dbReference>
<dbReference type="Pfam" id="PF01170">
    <property type="entry name" value="UPF0020"/>
    <property type="match status" value="1"/>
</dbReference>
<dbReference type="GO" id="GO:0008990">
    <property type="term" value="F:rRNA (guanine-N2-)-methyltransferase activity"/>
    <property type="evidence" value="ECO:0007669"/>
    <property type="project" value="TreeGrafter"/>
</dbReference>
<evidence type="ECO:0000256" key="3">
    <source>
        <dbReference type="PROSITE-ProRule" id="PRU00529"/>
    </source>
</evidence>
<dbReference type="PANTHER" id="PTHR47313">
    <property type="entry name" value="RIBOSOMAL RNA LARGE SUBUNIT METHYLTRANSFERASE K/L"/>
    <property type="match status" value="1"/>
</dbReference>
<dbReference type="InterPro" id="IPR000241">
    <property type="entry name" value="RlmKL-like_Mtase"/>
</dbReference>
<reference evidence="5 6" key="1">
    <citation type="submission" date="2016-11" db="EMBL/GenBank/DDBJ databases">
        <authorList>
            <person name="Jaros S."/>
            <person name="Januszkiewicz K."/>
            <person name="Wedrychowicz H."/>
        </authorList>
    </citation>
    <scope>NUCLEOTIDE SEQUENCE [LARGE SCALE GENOMIC DNA]</scope>
    <source>
        <strain evidence="5 6">DSM 25661</strain>
    </source>
</reference>
<dbReference type="OrthoDB" id="9809404at2"/>
<dbReference type="PROSITE" id="PS01261">
    <property type="entry name" value="UPF0020"/>
    <property type="match status" value="1"/>
</dbReference>
<evidence type="ECO:0000313" key="5">
    <source>
        <dbReference type="EMBL" id="SHE97962.1"/>
    </source>
</evidence>
<accession>A0A1M4XXI5</accession>
<dbReference type="InterPro" id="IPR054170">
    <property type="entry name" value="RlmL_1st"/>
</dbReference>
<dbReference type="Proteomes" id="UP000184462">
    <property type="component" value="Unassembled WGS sequence"/>
</dbReference>
<name>A0A1M4XXI5_9FLAO</name>
<dbReference type="SMART" id="SM00981">
    <property type="entry name" value="THUMP"/>
    <property type="match status" value="1"/>
</dbReference>
<proteinExistence type="predicted"/>
<keyword evidence="3" id="KW-0694">RNA-binding</keyword>
<keyword evidence="1 5" id="KW-0489">Methyltransferase</keyword>
<dbReference type="PROSITE" id="PS51165">
    <property type="entry name" value="THUMP"/>
    <property type="match status" value="1"/>
</dbReference>
<dbReference type="RefSeq" id="WP_073193622.1">
    <property type="nucleotide sequence ID" value="NZ_FQTW01000011.1"/>
</dbReference>
<feature type="domain" description="THUMP" evidence="4">
    <location>
        <begin position="45"/>
        <end position="156"/>
    </location>
</feature>
<dbReference type="GO" id="GO:0003723">
    <property type="term" value="F:RNA binding"/>
    <property type="evidence" value="ECO:0007669"/>
    <property type="project" value="UniProtKB-UniRule"/>
</dbReference>
<keyword evidence="2" id="KW-0808">Transferase</keyword>
<dbReference type="PANTHER" id="PTHR47313:SF1">
    <property type="entry name" value="RIBOSOMAL RNA LARGE SUBUNIT METHYLTRANSFERASE K_L"/>
    <property type="match status" value="1"/>
</dbReference>
<evidence type="ECO:0000259" key="4">
    <source>
        <dbReference type="PROSITE" id="PS51165"/>
    </source>
</evidence>
<dbReference type="SUPFAM" id="SSF53335">
    <property type="entry name" value="S-adenosyl-L-methionine-dependent methyltransferases"/>
    <property type="match status" value="1"/>
</dbReference>
<dbReference type="GO" id="GO:0070043">
    <property type="term" value="F:rRNA (guanine-N7-)-methyltransferase activity"/>
    <property type="evidence" value="ECO:0007669"/>
    <property type="project" value="TreeGrafter"/>
</dbReference>
<organism evidence="5 6">
    <name type="scientific">Psychroflexus salarius</name>
    <dbReference type="NCBI Taxonomy" id="1155689"/>
    <lineage>
        <taxon>Bacteria</taxon>
        <taxon>Pseudomonadati</taxon>
        <taxon>Bacteroidota</taxon>
        <taxon>Flavobacteriia</taxon>
        <taxon>Flavobacteriales</taxon>
        <taxon>Flavobacteriaceae</taxon>
        <taxon>Psychroflexus</taxon>
    </lineage>
</organism>
<dbReference type="STRING" id="1155689.SAMN05444278_1116"/>
<dbReference type="Pfam" id="PF02926">
    <property type="entry name" value="THUMP"/>
    <property type="match status" value="1"/>
</dbReference>
<keyword evidence="6" id="KW-1185">Reference proteome</keyword>
<dbReference type="CDD" id="cd11715">
    <property type="entry name" value="THUMP_AdoMetMT"/>
    <property type="match status" value="1"/>
</dbReference>
<dbReference type="InterPro" id="IPR053943">
    <property type="entry name" value="RlmKL-like_Mtase_CS"/>
</dbReference>
<dbReference type="InterPro" id="IPR029063">
    <property type="entry name" value="SAM-dependent_MTases_sf"/>
</dbReference>
<evidence type="ECO:0000313" key="6">
    <source>
        <dbReference type="Proteomes" id="UP000184462"/>
    </source>
</evidence>
<dbReference type="AlphaFoldDB" id="A0A1M4XXI5"/>
<dbReference type="Pfam" id="PF22020">
    <property type="entry name" value="RlmL_1st"/>
    <property type="match status" value="1"/>
</dbReference>
<dbReference type="EMBL" id="FQTW01000011">
    <property type="protein sequence ID" value="SHE97962.1"/>
    <property type="molecule type" value="Genomic_DNA"/>
</dbReference>
<evidence type="ECO:0000256" key="1">
    <source>
        <dbReference type="ARBA" id="ARBA00022603"/>
    </source>
</evidence>